<dbReference type="EMBL" id="JBHUNP010000001">
    <property type="protein sequence ID" value="MFD2648031.1"/>
    <property type="molecule type" value="Genomic_DNA"/>
</dbReference>
<dbReference type="Proteomes" id="UP001597521">
    <property type="component" value="Unassembled WGS sequence"/>
</dbReference>
<dbReference type="SUPFAM" id="SSF88697">
    <property type="entry name" value="PUA domain-like"/>
    <property type="match status" value="1"/>
</dbReference>
<proteinExistence type="predicted"/>
<evidence type="ECO:0000313" key="3">
    <source>
        <dbReference type="Proteomes" id="UP001597521"/>
    </source>
</evidence>
<evidence type="ECO:0000259" key="1">
    <source>
        <dbReference type="SMART" id="SM01022"/>
    </source>
</evidence>
<sequence length="347" mass="38323">MADLPPHYRDLSTFSFGDSPKLADELLALVLAGKKTATCSALRDFALESEPLPVPGQLYVVLDGAGEPACVIETETVEHKRFDEIRPEFTDREGEGDYAAWREGHERYFARNGGFSPDMEIVCETFRLVEMLPAGRALYNRTASPIFIVTDIESDGPTPLHSSMLSFASVAIEANGTRHGEFEAVLTPRPDRKPDETTMAWWQTQPEAWEAATTGAEDPAIVMPRFADWVESLPGPKVFAAAPMIFDGLWMDHYLDEFAGTRVLGGPFKTRQIFRGGGVCLYTMAGTLRGASYLDWGMSKLPAEFYGHIPHTHRGIDDARGFANVLVELFKLSRALPPITGSASDFR</sequence>
<dbReference type="Pfam" id="PF04266">
    <property type="entry name" value="ASCH"/>
    <property type="match status" value="1"/>
</dbReference>
<evidence type="ECO:0000313" key="2">
    <source>
        <dbReference type="EMBL" id="MFD2648031.1"/>
    </source>
</evidence>
<dbReference type="InterPro" id="IPR009326">
    <property type="entry name" value="DUF984"/>
</dbReference>
<keyword evidence="3" id="KW-1185">Reference proteome</keyword>
<dbReference type="PANTHER" id="PTHR39203:SF1">
    <property type="entry name" value="CYTOPLASMIC PROTEIN"/>
    <property type="match status" value="1"/>
</dbReference>
<dbReference type="PANTHER" id="PTHR39203">
    <property type="entry name" value="CYTOPLASMIC PROTEIN-RELATED"/>
    <property type="match status" value="1"/>
</dbReference>
<dbReference type="Gene3D" id="3.10.400.10">
    <property type="entry name" value="Sulfate adenylyltransferase"/>
    <property type="match status" value="1"/>
</dbReference>
<comment type="caution">
    <text evidence="2">The sequence shown here is derived from an EMBL/GenBank/DDBJ whole genome shotgun (WGS) entry which is preliminary data.</text>
</comment>
<dbReference type="InterPro" id="IPR036397">
    <property type="entry name" value="RNaseH_sf"/>
</dbReference>
<dbReference type="InterPro" id="IPR015947">
    <property type="entry name" value="PUA-like_sf"/>
</dbReference>
<dbReference type="InterPro" id="IPR007374">
    <property type="entry name" value="ASCH_domain"/>
</dbReference>
<dbReference type="CDD" id="cd06553">
    <property type="entry name" value="ASCH_Ef3133_like"/>
    <property type="match status" value="1"/>
</dbReference>
<dbReference type="SMART" id="SM01022">
    <property type="entry name" value="ASCH"/>
    <property type="match status" value="1"/>
</dbReference>
<dbReference type="RefSeq" id="WP_386833099.1">
    <property type="nucleotide sequence ID" value="NZ_JBHUNP010000001.1"/>
</dbReference>
<organism evidence="2 3">
    <name type="scientific">Devosia albogilva</name>
    <dbReference type="NCBI Taxonomy" id="429726"/>
    <lineage>
        <taxon>Bacteria</taxon>
        <taxon>Pseudomonadati</taxon>
        <taxon>Pseudomonadota</taxon>
        <taxon>Alphaproteobacteria</taxon>
        <taxon>Hyphomicrobiales</taxon>
        <taxon>Devosiaceae</taxon>
        <taxon>Devosia</taxon>
    </lineage>
</organism>
<gene>
    <name evidence="2" type="ORF">ACFSX5_09535</name>
</gene>
<name>A0ABW5QKP4_9HYPH</name>
<feature type="domain" description="ASCH" evidence="1">
    <location>
        <begin position="14"/>
        <end position="130"/>
    </location>
</feature>
<accession>A0ABW5QKP4</accession>
<dbReference type="InterPro" id="IPR012337">
    <property type="entry name" value="RNaseH-like_sf"/>
</dbReference>
<dbReference type="Gene3D" id="3.30.420.10">
    <property type="entry name" value="Ribonuclease H-like superfamily/Ribonuclease H"/>
    <property type="match status" value="1"/>
</dbReference>
<dbReference type="SUPFAM" id="SSF53098">
    <property type="entry name" value="Ribonuclease H-like"/>
    <property type="match status" value="1"/>
</dbReference>
<reference evidence="3" key="1">
    <citation type="journal article" date="2019" name="Int. J. Syst. Evol. Microbiol.">
        <title>The Global Catalogue of Microorganisms (GCM) 10K type strain sequencing project: providing services to taxonomists for standard genome sequencing and annotation.</title>
        <authorList>
            <consortium name="The Broad Institute Genomics Platform"/>
            <consortium name="The Broad Institute Genome Sequencing Center for Infectious Disease"/>
            <person name="Wu L."/>
            <person name="Ma J."/>
        </authorList>
    </citation>
    <scope>NUCLEOTIDE SEQUENCE [LARGE SCALE GENOMIC DNA]</scope>
    <source>
        <strain evidence="3">CCM 7427</strain>
    </source>
</reference>
<protein>
    <submittedName>
        <fullName evidence="2">ASCH domain-containing protein</fullName>
    </submittedName>
</protein>